<accession>A0A4U3MAE7</accession>
<evidence type="ECO:0000313" key="2">
    <source>
        <dbReference type="Proteomes" id="UP000308705"/>
    </source>
</evidence>
<dbReference type="Proteomes" id="UP000308705">
    <property type="component" value="Unassembled WGS sequence"/>
</dbReference>
<keyword evidence="2" id="KW-1185">Reference proteome</keyword>
<organism evidence="1 2">
    <name type="scientific">Herbidospora galbida</name>
    <dbReference type="NCBI Taxonomy" id="2575442"/>
    <lineage>
        <taxon>Bacteria</taxon>
        <taxon>Bacillati</taxon>
        <taxon>Actinomycetota</taxon>
        <taxon>Actinomycetes</taxon>
        <taxon>Streptosporangiales</taxon>
        <taxon>Streptosporangiaceae</taxon>
        <taxon>Herbidospora</taxon>
    </lineage>
</organism>
<dbReference type="EMBL" id="SZQA01000033">
    <property type="protein sequence ID" value="TKK84647.1"/>
    <property type="molecule type" value="Genomic_DNA"/>
</dbReference>
<dbReference type="RefSeq" id="WP_137250231.1">
    <property type="nucleotide sequence ID" value="NZ_SZQA01000033.1"/>
</dbReference>
<evidence type="ECO:0000313" key="1">
    <source>
        <dbReference type="EMBL" id="TKK84647.1"/>
    </source>
</evidence>
<gene>
    <name evidence="1" type="ORF">FDA94_28880</name>
</gene>
<sequence>MTTEKRAEEIGKVLAAHIEKLSADPMQLLSKQDALRRVARRYKARMHEVETPLYDAVYYGHLVMLQSAVQGRHLSRLRRHPKPEIHRFQWDGLVDDENDAPKNADFILDSTGYIHRGKETRLTYDLPDGHVHADEDSVWVTTPARFQEILQALREMGWDRSVRQGAERLTRNALIEALSDDIDQIAGLLWLAGIKNPGSVWVWANEKGVQVDLSTKGEEQIRALAEILRKAGIPTDTNWRKFV</sequence>
<protein>
    <submittedName>
        <fullName evidence="1">Uncharacterized protein</fullName>
    </submittedName>
</protein>
<reference evidence="1 2" key="1">
    <citation type="submission" date="2019-04" db="EMBL/GenBank/DDBJ databases">
        <title>Herbidospora sp. NEAU-GS14.nov., a novel actinomycete isolated from soil.</title>
        <authorList>
            <person name="Han L."/>
        </authorList>
    </citation>
    <scope>NUCLEOTIDE SEQUENCE [LARGE SCALE GENOMIC DNA]</scope>
    <source>
        <strain evidence="1 2">NEAU-GS14</strain>
    </source>
</reference>
<comment type="caution">
    <text evidence="1">The sequence shown here is derived from an EMBL/GenBank/DDBJ whole genome shotgun (WGS) entry which is preliminary data.</text>
</comment>
<name>A0A4U3MAE7_9ACTN</name>
<dbReference type="AlphaFoldDB" id="A0A4U3MAE7"/>
<proteinExistence type="predicted"/>